<keyword evidence="4" id="KW-0472">Membrane</keyword>
<gene>
    <name evidence="7" type="ORF">NEA10_06140</name>
</gene>
<evidence type="ECO:0000256" key="3">
    <source>
        <dbReference type="ARBA" id="ARBA00022692"/>
    </source>
</evidence>
<accession>A0ABY5ATD6</accession>
<organism evidence="7 8">
    <name type="scientific">Phormidium yuhuli AB48</name>
    <dbReference type="NCBI Taxonomy" id="2940671"/>
    <lineage>
        <taxon>Bacteria</taxon>
        <taxon>Bacillati</taxon>
        <taxon>Cyanobacteriota</taxon>
        <taxon>Cyanophyceae</taxon>
        <taxon>Oscillatoriophycideae</taxon>
        <taxon>Oscillatoriales</taxon>
        <taxon>Oscillatoriaceae</taxon>
        <taxon>Phormidium</taxon>
        <taxon>Phormidium yuhuli</taxon>
    </lineage>
</organism>
<proteinExistence type="predicted"/>
<reference evidence="7" key="1">
    <citation type="submission" date="2022-06" db="EMBL/GenBank/DDBJ databases">
        <title>Genome sequence of Phormidium yuhuli AB48 isolated from an industrial photobioreactor environment.</title>
        <authorList>
            <person name="Qiu Y."/>
            <person name="Noonan A.J.C."/>
            <person name="Dofher K."/>
            <person name="Koch M."/>
            <person name="Kieft B."/>
            <person name="Lin X."/>
            <person name="Ziels R.M."/>
            <person name="Hallam S.J."/>
        </authorList>
    </citation>
    <scope>NUCLEOTIDE SEQUENCE</scope>
    <source>
        <strain evidence="7">AB48</strain>
    </source>
</reference>
<evidence type="ECO:0000256" key="1">
    <source>
        <dbReference type="ARBA" id="ARBA00022475"/>
    </source>
</evidence>
<evidence type="ECO:0000259" key="6">
    <source>
        <dbReference type="Pfam" id="PF08478"/>
    </source>
</evidence>
<dbReference type="Pfam" id="PF08478">
    <property type="entry name" value="POTRA_1"/>
    <property type="match status" value="1"/>
</dbReference>
<dbReference type="RefSeq" id="WP_252664407.1">
    <property type="nucleotide sequence ID" value="NZ_CP098611.1"/>
</dbReference>
<keyword evidence="3" id="KW-0812">Transmembrane</keyword>
<dbReference type="PANTHER" id="PTHR37820">
    <property type="entry name" value="CELL DIVISION PROTEIN DIVIB"/>
    <property type="match status" value="1"/>
</dbReference>
<keyword evidence="1" id="KW-1003">Cell membrane</keyword>
<dbReference type="InterPro" id="IPR050487">
    <property type="entry name" value="FtsQ_DivIB"/>
</dbReference>
<feature type="domain" description="POTRA" evidence="6">
    <location>
        <begin position="56"/>
        <end position="122"/>
    </location>
</feature>
<keyword evidence="4" id="KW-1133">Transmembrane helix</keyword>
<dbReference type="Proteomes" id="UP001056708">
    <property type="component" value="Chromosome"/>
</dbReference>
<evidence type="ECO:0000256" key="5">
    <source>
        <dbReference type="ARBA" id="ARBA00023306"/>
    </source>
</evidence>
<keyword evidence="2" id="KW-0132">Cell division</keyword>
<evidence type="ECO:0000256" key="4">
    <source>
        <dbReference type="ARBA" id="ARBA00022989"/>
    </source>
</evidence>
<dbReference type="InterPro" id="IPR013685">
    <property type="entry name" value="POTRA_FtsQ_type"/>
</dbReference>
<evidence type="ECO:0000313" key="7">
    <source>
        <dbReference type="EMBL" id="USR92300.1"/>
    </source>
</evidence>
<evidence type="ECO:0000256" key="2">
    <source>
        <dbReference type="ARBA" id="ARBA00022618"/>
    </source>
</evidence>
<keyword evidence="8" id="KW-1185">Reference proteome</keyword>
<evidence type="ECO:0000313" key="8">
    <source>
        <dbReference type="Proteomes" id="UP001056708"/>
    </source>
</evidence>
<sequence length="280" mass="31988">MTPLPPHLLQQRRHRLRTRRQRRRLGMLWRLMIVGSAAAGSLWFLSHPNWVIQSPEDVHISGNQWLPDTIVRQQLPLSYPETLVQVSPQAIAHHLENNLPLSTARVQRQVLPPRLMIHVQERASVAVALLPPKRNPEGVLEEQVGLLDPEGLWVPMDSHDVLTQLPQLPALRVRGARQVYEQSWPEVYATLKASPVKVEEVTEIDWRDPSQVILKTQTLGSVHLGTLNDRLPEKLKALDGLRYLPQEVEMREVEYIDLQNPDVPYLQKRSSEASESPSSD</sequence>
<dbReference type="PANTHER" id="PTHR37820:SF1">
    <property type="entry name" value="CELL DIVISION PROTEIN FTSQ"/>
    <property type="match status" value="1"/>
</dbReference>
<protein>
    <submittedName>
        <fullName evidence="7">FtsQ-type POTRA domain-containing protein</fullName>
    </submittedName>
</protein>
<name>A0ABY5ATD6_9CYAN</name>
<dbReference type="EMBL" id="CP098611">
    <property type="protein sequence ID" value="USR92300.1"/>
    <property type="molecule type" value="Genomic_DNA"/>
</dbReference>
<keyword evidence="5" id="KW-0131">Cell cycle</keyword>